<evidence type="ECO:0000256" key="8">
    <source>
        <dbReference type="ARBA" id="ARBA00023136"/>
    </source>
</evidence>
<dbReference type="KEGG" id="haby:HLVA_18640"/>
<dbReference type="InterPro" id="IPR001901">
    <property type="entry name" value="Translocase_SecE/Sec61-g"/>
</dbReference>
<dbReference type="Pfam" id="PF00584">
    <property type="entry name" value="SecE"/>
    <property type="match status" value="1"/>
</dbReference>
<reference evidence="10 11" key="1">
    <citation type="submission" date="2022-11" db="EMBL/GenBank/DDBJ databases">
        <title>Haliovirga abyssi gen. nov., sp. nov., a mesophilic fermentative bacterium isolated from the Iheya North hydrothermal field and the proposal of Haliovirgaceae fam. nov.</title>
        <authorList>
            <person name="Miyazaki U."/>
            <person name="Tame A."/>
            <person name="Miyazaki J."/>
            <person name="Takai K."/>
            <person name="Sawayama S."/>
            <person name="Kitajima M."/>
            <person name="Okamoto A."/>
            <person name="Nakagawa S."/>
        </authorList>
    </citation>
    <scope>NUCLEOTIDE SEQUENCE [LARGE SCALE GENOMIC DNA]</scope>
    <source>
        <strain evidence="10 11">IC12</strain>
    </source>
</reference>
<dbReference type="PANTHER" id="PTHR33910:SF1">
    <property type="entry name" value="PROTEIN TRANSLOCASE SUBUNIT SECE"/>
    <property type="match status" value="1"/>
</dbReference>
<dbReference type="PROSITE" id="PS01067">
    <property type="entry name" value="SECE_SEC61G"/>
    <property type="match status" value="1"/>
</dbReference>
<evidence type="ECO:0000256" key="2">
    <source>
        <dbReference type="ARBA" id="ARBA00022448"/>
    </source>
</evidence>
<dbReference type="PANTHER" id="PTHR33910">
    <property type="entry name" value="PROTEIN TRANSLOCASE SUBUNIT SECE"/>
    <property type="match status" value="1"/>
</dbReference>
<dbReference type="GO" id="GO:0043952">
    <property type="term" value="P:protein transport by the Sec complex"/>
    <property type="evidence" value="ECO:0007669"/>
    <property type="project" value="TreeGrafter"/>
</dbReference>
<keyword evidence="5" id="KW-0653">Protein transport</keyword>
<feature type="transmembrane region" description="Helical" evidence="9">
    <location>
        <begin position="26"/>
        <end position="48"/>
    </location>
</feature>
<keyword evidence="8 9" id="KW-0472">Membrane</keyword>
<keyword evidence="11" id="KW-1185">Reference proteome</keyword>
<dbReference type="EMBL" id="AP027059">
    <property type="protein sequence ID" value="BDU51295.1"/>
    <property type="molecule type" value="Genomic_DNA"/>
</dbReference>
<evidence type="ECO:0000313" key="11">
    <source>
        <dbReference type="Proteomes" id="UP001321582"/>
    </source>
</evidence>
<proteinExistence type="predicted"/>
<keyword evidence="4 9" id="KW-0812">Transmembrane</keyword>
<dbReference type="InterPro" id="IPR038379">
    <property type="entry name" value="SecE_sf"/>
</dbReference>
<organism evidence="10 11">
    <name type="scientific">Haliovirga abyssi</name>
    <dbReference type="NCBI Taxonomy" id="2996794"/>
    <lineage>
        <taxon>Bacteria</taxon>
        <taxon>Fusobacteriati</taxon>
        <taxon>Fusobacteriota</taxon>
        <taxon>Fusobacteriia</taxon>
        <taxon>Fusobacteriales</taxon>
        <taxon>Haliovirgaceae</taxon>
        <taxon>Haliovirga</taxon>
    </lineage>
</organism>
<evidence type="ECO:0000256" key="6">
    <source>
        <dbReference type="ARBA" id="ARBA00022989"/>
    </source>
</evidence>
<dbReference type="GO" id="GO:0005886">
    <property type="term" value="C:plasma membrane"/>
    <property type="evidence" value="ECO:0007669"/>
    <property type="project" value="TreeGrafter"/>
</dbReference>
<dbReference type="RefSeq" id="WP_307904163.1">
    <property type="nucleotide sequence ID" value="NZ_AP027059.1"/>
</dbReference>
<protein>
    <submittedName>
        <fullName evidence="10">Protein translocase subunit SecE</fullName>
    </submittedName>
</protein>
<evidence type="ECO:0000313" key="10">
    <source>
        <dbReference type="EMBL" id="BDU51295.1"/>
    </source>
</evidence>
<keyword evidence="6 9" id="KW-1133">Transmembrane helix</keyword>
<dbReference type="InterPro" id="IPR005807">
    <property type="entry name" value="SecE_bac"/>
</dbReference>
<evidence type="ECO:0000256" key="9">
    <source>
        <dbReference type="SAM" id="Phobius"/>
    </source>
</evidence>
<evidence type="ECO:0000256" key="5">
    <source>
        <dbReference type="ARBA" id="ARBA00022927"/>
    </source>
</evidence>
<comment type="subcellular location">
    <subcellularLocation>
        <location evidence="1">Membrane</location>
    </subcellularLocation>
</comment>
<name>A0AAU9DD72_9FUSO</name>
<evidence type="ECO:0000256" key="1">
    <source>
        <dbReference type="ARBA" id="ARBA00004370"/>
    </source>
</evidence>
<keyword evidence="7" id="KW-0811">Translocation</keyword>
<dbReference type="GO" id="GO:0009306">
    <property type="term" value="P:protein secretion"/>
    <property type="evidence" value="ECO:0007669"/>
    <property type="project" value="InterPro"/>
</dbReference>
<accession>A0AAU9DD72</accession>
<dbReference type="GO" id="GO:0006605">
    <property type="term" value="P:protein targeting"/>
    <property type="evidence" value="ECO:0007669"/>
    <property type="project" value="InterPro"/>
</dbReference>
<gene>
    <name evidence="10" type="primary">secE</name>
    <name evidence="10" type="ORF">HLVA_18640</name>
</gene>
<evidence type="ECO:0000256" key="3">
    <source>
        <dbReference type="ARBA" id="ARBA00022475"/>
    </source>
</evidence>
<keyword evidence="2" id="KW-0813">Transport</keyword>
<dbReference type="GO" id="GO:0008320">
    <property type="term" value="F:protein transmembrane transporter activity"/>
    <property type="evidence" value="ECO:0007669"/>
    <property type="project" value="InterPro"/>
</dbReference>
<evidence type="ECO:0000256" key="7">
    <source>
        <dbReference type="ARBA" id="ARBA00023010"/>
    </source>
</evidence>
<keyword evidence="3" id="KW-1003">Cell membrane</keyword>
<dbReference type="AlphaFoldDB" id="A0AAU9DD72"/>
<dbReference type="Proteomes" id="UP001321582">
    <property type="component" value="Chromosome"/>
</dbReference>
<dbReference type="NCBIfam" id="TIGR00964">
    <property type="entry name" value="secE_bact"/>
    <property type="match status" value="1"/>
</dbReference>
<dbReference type="Gene3D" id="1.20.5.1030">
    <property type="entry name" value="Preprotein translocase secy subunit"/>
    <property type="match status" value="1"/>
</dbReference>
<evidence type="ECO:0000256" key="4">
    <source>
        <dbReference type="ARBA" id="ARBA00022692"/>
    </source>
</evidence>
<dbReference type="GO" id="GO:0006886">
    <property type="term" value="P:intracellular protein transport"/>
    <property type="evidence" value="ECO:0007669"/>
    <property type="project" value="InterPro"/>
</dbReference>
<sequence length="57" mass="6375">MKKFLTEVKGEFSKVSWPTVTEAKNATALVIALGVATSLYLGVFDVFFSKLLNFFIR</sequence>